<reference evidence="1 2" key="1">
    <citation type="submission" date="2021-07" db="EMBL/GenBank/DDBJ databases">
        <authorList>
            <person name="Palmer J.M."/>
        </authorList>
    </citation>
    <scope>NUCLEOTIDE SEQUENCE [LARGE SCALE GENOMIC DNA]</scope>
    <source>
        <strain evidence="1 2">AT_MEX2019</strain>
        <tissue evidence="1">Muscle</tissue>
    </source>
</reference>
<evidence type="ECO:0000313" key="1">
    <source>
        <dbReference type="EMBL" id="MED6256942.1"/>
    </source>
</evidence>
<accession>A0ABU7C2I3</accession>
<sequence>MSGAVAGRESCGFLAARVASSSVSTIVRPTVISTKLREPRIIRRKTSAPCWINYTTVMEVPPPVFERS</sequence>
<dbReference type="Proteomes" id="UP001345963">
    <property type="component" value="Unassembled WGS sequence"/>
</dbReference>
<gene>
    <name evidence="1" type="ORF">ATANTOWER_002626</name>
</gene>
<dbReference type="EMBL" id="JAHUTI010078804">
    <property type="protein sequence ID" value="MED6256942.1"/>
    <property type="molecule type" value="Genomic_DNA"/>
</dbReference>
<comment type="caution">
    <text evidence="1">The sequence shown here is derived from an EMBL/GenBank/DDBJ whole genome shotgun (WGS) entry which is preliminary data.</text>
</comment>
<proteinExistence type="predicted"/>
<organism evidence="1 2">
    <name type="scientific">Ataeniobius toweri</name>
    <dbReference type="NCBI Taxonomy" id="208326"/>
    <lineage>
        <taxon>Eukaryota</taxon>
        <taxon>Metazoa</taxon>
        <taxon>Chordata</taxon>
        <taxon>Craniata</taxon>
        <taxon>Vertebrata</taxon>
        <taxon>Euteleostomi</taxon>
        <taxon>Actinopterygii</taxon>
        <taxon>Neopterygii</taxon>
        <taxon>Teleostei</taxon>
        <taxon>Neoteleostei</taxon>
        <taxon>Acanthomorphata</taxon>
        <taxon>Ovalentaria</taxon>
        <taxon>Atherinomorphae</taxon>
        <taxon>Cyprinodontiformes</taxon>
        <taxon>Goodeidae</taxon>
        <taxon>Ataeniobius</taxon>
    </lineage>
</organism>
<name>A0ABU7C2I3_9TELE</name>
<keyword evidence="2" id="KW-1185">Reference proteome</keyword>
<protein>
    <submittedName>
        <fullName evidence="1">Uncharacterized protein</fullName>
    </submittedName>
</protein>
<evidence type="ECO:0000313" key="2">
    <source>
        <dbReference type="Proteomes" id="UP001345963"/>
    </source>
</evidence>